<dbReference type="RefSeq" id="WP_311944075.1">
    <property type="nucleotide sequence ID" value="NZ_JAVSCS010000044.1"/>
</dbReference>
<organism evidence="3 4">
    <name type="scientific">Labrys neptuniae</name>
    <dbReference type="NCBI Taxonomy" id="376174"/>
    <lineage>
        <taxon>Bacteria</taxon>
        <taxon>Pseudomonadati</taxon>
        <taxon>Pseudomonadota</taxon>
        <taxon>Alphaproteobacteria</taxon>
        <taxon>Hyphomicrobiales</taxon>
        <taxon>Xanthobacteraceae</taxon>
        <taxon>Labrys</taxon>
    </lineage>
</organism>
<feature type="region of interest" description="Disordered" evidence="1">
    <location>
        <begin position="92"/>
        <end position="114"/>
    </location>
</feature>
<evidence type="ECO:0000259" key="2">
    <source>
        <dbReference type="Pfam" id="PF24241"/>
    </source>
</evidence>
<comment type="caution">
    <text evidence="3">The sequence shown here is derived from an EMBL/GenBank/DDBJ whole genome shotgun (WGS) entry which is preliminary data.</text>
</comment>
<dbReference type="EMBL" id="JBFNQD010000028">
    <property type="protein sequence ID" value="MEW9310493.1"/>
    <property type="molecule type" value="Genomic_DNA"/>
</dbReference>
<accession>A0ABV3PZ97</accession>
<dbReference type="Proteomes" id="UP001555786">
    <property type="component" value="Unassembled WGS sequence"/>
</dbReference>
<feature type="region of interest" description="Disordered" evidence="1">
    <location>
        <begin position="22"/>
        <end position="54"/>
    </location>
</feature>
<feature type="compositionally biased region" description="Basic and acidic residues" evidence="1">
    <location>
        <begin position="22"/>
        <end position="31"/>
    </location>
</feature>
<sequence>MVLIDWTGNRMHCHRNCKDTYRSTARNRDPDGLPAPAVPTKEQKGQSYPPPPLNPDDHIDMADYNAHRNARLDTSAALEAAKTDLKELIARETQGGAPPTAADRPAKGQVPRPVTDTTPWYRLLRGTIIQGYADWTVETRRLQIQTGKQPTHPEVTAAGIIGSTTEFSMNQTSRHDYNDPDQDSLAAEAIRNDAKRVREAGNQPSANEKMANAHAEVIIIQKFADAGRTEGEHLYMVVNGRDVCGYWEKDIARATTAAKLEGLVIYETATGHTKYWRKGMRAIMRMRDNAQ</sequence>
<keyword evidence="4" id="KW-1185">Reference proteome</keyword>
<gene>
    <name evidence="3" type="ORF">ABXS05_33455</name>
</gene>
<proteinExistence type="predicted"/>
<reference evidence="3 4" key="1">
    <citation type="submission" date="2024-07" db="EMBL/GenBank/DDBJ databases">
        <title>Description of Labrys sedimenti sp. nov., isolated from a diclofenac-degrading enrichment culture.</title>
        <authorList>
            <person name="Tancsics A."/>
            <person name="Csepanyi A."/>
        </authorList>
    </citation>
    <scope>NUCLEOTIDE SEQUENCE [LARGE SCALE GENOMIC DNA]</scope>
    <source>
        <strain evidence="3 4">LMG 23578</strain>
    </source>
</reference>
<protein>
    <recommendedName>
        <fullName evidence="2">Putative cytidine deaminase C-terminal domain-containing protein</fullName>
    </recommendedName>
</protein>
<dbReference type="InterPro" id="IPR057580">
    <property type="entry name" value="Deam_C"/>
</dbReference>
<dbReference type="Pfam" id="PF24241">
    <property type="entry name" value="Deam_C"/>
    <property type="match status" value="1"/>
</dbReference>
<name>A0ABV3PZ97_9HYPH</name>
<evidence type="ECO:0000313" key="3">
    <source>
        <dbReference type="EMBL" id="MEW9310493.1"/>
    </source>
</evidence>
<feature type="domain" description="Putative cytidine deaminase C-terminal" evidence="2">
    <location>
        <begin position="151"/>
        <end position="285"/>
    </location>
</feature>
<evidence type="ECO:0000256" key="1">
    <source>
        <dbReference type="SAM" id="MobiDB-lite"/>
    </source>
</evidence>
<evidence type="ECO:0000313" key="4">
    <source>
        <dbReference type="Proteomes" id="UP001555786"/>
    </source>
</evidence>